<dbReference type="EMBL" id="PDDX01000001">
    <property type="protein sequence ID" value="PHI30880.1"/>
    <property type="molecule type" value="Genomic_DNA"/>
</dbReference>
<sequence length="333" mass="38561">MSELFSHTPLESAFTWLCTTRKHFPANADVWHLRFHWQAEKQRLYQQLNAGTYQLSPLQLIKTAQGDTRALWSSPDALVLKCLTLLLTPVLPVHPRCEHIKGHQGGKKSVQRLHQVLRQPNAHFVCRTDIKGYYARINKQTLYSQVQSHVQSPILLNLLWQFLHYSVEDGGTFHTPEYGIARSSSLSPLLAAFHLYEVDAHFASQPNLDYSRFMDDFFIIANTRWQLRRAVRKLNQFFDQYGFCQHPDKTFIGPTRKGTDWMGYWLTDKGIQCVAPRALANHLTKLRRLYEQTRTLSAEMQAARVVGYVRQWRVWCPIVVHTGCSPSFGLQLP</sequence>
<protein>
    <submittedName>
        <fullName evidence="4">Group II intron-encoded protein ltrA</fullName>
    </submittedName>
</protein>
<evidence type="ECO:0000256" key="1">
    <source>
        <dbReference type="ARBA" id="ARBA00034120"/>
    </source>
</evidence>
<feature type="domain" description="Reverse transcriptase" evidence="2">
    <location>
        <begin position="1"/>
        <end position="266"/>
    </location>
</feature>
<dbReference type="Proteomes" id="UP000373449">
    <property type="component" value="Unassembled WGS sequence"/>
</dbReference>
<dbReference type="CDD" id="cd01646">
    <property type="entry name" value="RT_Bac_retron_I"/>
    <property type="match status" value="1"/>
</dbReference>
<keyword evidence="5" id="KW-1185">Reference proteome</keyword>
<dbReference type="AlphaFoldDB" id="A0A2C6C3G2"/>
<dbReference type="Pfam" id="PF00078">
    <property type="entry name" value="RVT_1"/>
    <property type="match status" value="1"/>
</dbReference>
<evidence type="ECO:0000313" key="6">
    <source>
        <dbReference type="Proteomes" id="UP000373449"/>
    </source>
</evidence>
<dbReference type="InterPro" id="IPR000477">
    <property type="entry name" value="RT_dom"/>
</dbReference>
<evidence type="ECO:0000313" key="4">
    <source>
        <dbReference type="EMBL" id="VFS50749.1"/>
    </source>
</evidence>
<dbReference type="PANTHER" id="PTHR34047">
    <property type="entry name" value="NUCLEAR INTRON MATURASE 1, MITOCHONDRIAL-RELATED"/>
    <property type="match status" value="1"/>
</dbReference>
<dbReference type="OrthoDB" id="9793236at2"/>
<dbReference type="STRING" id="1111728.GCA_000427805_01172"/>
<organism evidence="3 5">
    <name type="scientific">Budvicia aquatica</name>
    <dbReference type="NCBI Taxonomy" id="82979"/>
    <lineage>
        <taxon>Bacteria</taxon>
        <taxon>Pseudomonadati</taxon>
        <taxon>Pseudomonadota</taxon>
        <taxon>Gammaproteobacteria</taxon>
        <taxon>Enterobacterales</taxon>
        <taxon>Budviciaceae</taxon>
        <taxon>Budvicia</taxon>
    </lineage>
</organism>
<dbReference type="InterPro" id="IPR043502">
    <property type="entry name" value="DNA/RNA_pol_sf"/>
</dbReference>
<evidence type="ECO:0000259" key="2">
    <source>
        <dbReference type="PROSITE" id="PS50878"/>
    </source>
</evidence>
<proteinExistence type="inferred from homology"/>
<reference evidence="4 6" key="3">
    <citation type="submission" date="2019-03" db="EMBL/GenBank/DDBJ databases">
        <authorList>
            <consortium name="Pathogen Informatics"/>
        </authorList>
    </citation>
    <scope>NUCLEOTIDE SEQUENCE [LARGE SCALE GENOMIC DNA]</scope>
    <source>
        <strain evidence="4 6">NCTC12282</strain>
    </source>
</reference>
<dbReference type="EMBL" id="CAADJA010000002">
    <property type="protein sequence ID" value="VFS50749.1"/>
    <property type="molecule type" value="Genomic_DNA"/>
</dbReference>
<dbReference type="SUPFAM" id="SSF56672">
    <property type="entry name" value="DNA/RNA polymerases"/>
    <property type="match status" value="1"/>
</dbReference>
<dbReference type="RefSeq" id="WP_029094283.1">
    <property type="nucleotide sequence ID" value="NZ_CAADJA010000002.1"/>
</dbReference>
<name>A0A2C6C3G2_9GAMM</name>
<evidence type="ECO:0000313" key="3">
    <source>
        <dbReference type="EMBL" id="PHI30880.1"/>
    </source>
</evidence>
<dbReference type="InterPro" id="IPR051083">
    <property type="entry name" value="GrpII_Intron_Splice-Mob/Def"/>
</dbReference>
<dbReference type="Proteomes" id="UP000224974">
    <property type="component" value="Unassembled WGS sequence"/>
</dbReference>
<reference evidence="5" key="2">
    <citation type="submission" date="2017-09" db="EMBL/GenBank/DDBJ databases">
        <title>FDA dAtabase for Regulatory Grade micrObial Sequences (FDA-ARGOS): Supporting development and validation of Infectious Disease Dx tests.</title>
        <authorList>
            <person name="Minogue T."/>
            <person name="Wolcott M."/>
            <person name="Wasieloski L."/>
            <person name="Aguilar W."/>
            <person name="Moore D."/>
            <person name="Tallon L."/>
            <person name="Sadzewicz L."/>
            <person name="Ott S."/>
            <person name="Zhao X."/>
            <person name="Nagaraj S."/>
            <person name="Vavikolanu K."/>
            <person name="Aluvathingal J."/>
            <person name="Nadendla S."/>
            <person name="Sichtig H."/>
        </authorList>
    </citation>
    <scope>NUCLEOTIDE SEQUENCE [LARGE SCALE GENOMIC DNA]</scope>
    <source>
        <strain evidence="5">FDAARGOS_387</strain>
    </source>
</reference>
<dbReference type="PANTHER" id="PTHR34047:SF8">
    <property type="entry name" value="PROTEIN YKFC"/>
    <property type="match status" value="1"/>
</dbReference>
<comment type="similarity">
    <text evidence="1">Belongs to the bacterial reverse transcriptase family.</text>
</comment>
<evidence type="ECO:0000313" key="5">
    <source>
        <dbReference type="Proteomes" id="UP000224974"/>
    </source>
</evidence>
<accession>A0A2C6C3G2</accession>
<gene>
    <name evidence="4" type="primary">ltrA_2</name>
    <name evidence="3" type="ORF">CRN84_16820</name>
    <name evidence="4" type="ORF">NCTC12282_04666</name>
</gene>
<reference evidence="3" key="1">
    <citation type="submission" date="2017-09" db="EMBL/GenBank/DDBJ databases">
        <title>FDA dAtabase for Regulatory Grade micrObial Sequences (FDA-ARGOS): Supporting development and validation of Infectious Disease Dx tests.</title>
        <authorList>
            <person name="Minogue T."/>
            <person name="Wolcott M."/>
            <person name="Wasieloski L."/>
            <person name="Aguilar W."/>
            <person name="Moore D."/>
            <person name="Tallon L.J."/>
            <person name="Sadzewicz L."/>
            <person name="Ott S."/>
            <person name="Zhao X."/>
            <person name="Nagaraj S."/>
            <person name="Vavikolanu K."/>
            <person name="Aluvathingal J."/>
            <person name="Nadendla S."/>
            <person name="Sichtig H."/>
        </authorList>
    </citation>
    <scope>NUCLEOTIDE SEQUENCE</scope>
    <source>
        <strain evidence="3">FDAARGOS_387</strain>
    </source>
</reference>
<dbReference type="PROSITE" id="PS50878">
    <property type="entry name" value="RT_POL"/>
    <property type="match status" value="1"/>
</dbReference>